<keyword evidence="5 9" id="KW-0732">Signal</keyword>
<evidence type="ECO:0000256" key="4">
    <source>
        <dbReference type="ARBA" id="ARBA00022692"/>
    </source>
</evidence>
<comment type="subcellular location">
    <subcellularLocation>
        <location evidence="2">Golgi apparatus</location>
    </subcellularLocation>
    <subcellularLocation>
        <location evidence="1">Membrane</location>
        <topology evidence="1">Multi-pass membrane protein</topology>
    </subcellularLocation>
</comment>
<keyword evidence="7" id="KW-0333">Golgi apparatus</keyword>
<feature type="transmembrane region" description="Helical" evidence="9">
    <location>
        <begin position="265"/>
        <end position="287"/>
    </location>
</feature>
<keyword evidence="4 9" id="KW-0812">Transmembrane</keyword>
<keyword evidence="6 9" id="KW-1133">Transmembrane helix</keyword>
<dbReference type="GO" id="GO:0072657">
    <property type="term" value="P:protein localization to membrane"/>
    <property type="evidence" value="ECO:0007669"/>
    <property type="project" value="TreeGrafter"/>
</dbReference>
<evidence type="ECO:0000313" key="10">
    <source>
        <dbReference type="EMBL" id="KRT80587.1"/>
    </source>
</evidence>
<comment type="caution">
    <text evidence="10">The sequence shown here is derived from an EMBL/GenBank/DDBJ whole genome shotgun (WGS) entry which is preliminary data.</text>
</comment>
<dbReference type="AlphaFoldDB" id="A0A0T6B095"/>
<name>A0A0T6B095_9SCAR</name>
<dbReference type="GO" id="GO:0016020">
    <property type="term" value="C:membrane"/>
    <property type="evidence" value="ECO:0007669"/>
    <property type="project" value="UniProtKB-SubCell"/>
</dbReference>
<dbReference type="EMBL" id="LJIG01016443">
    <property type="protein sequence ID" value="KRT80587.1"/>
    <property type="molecule type" value="Genomic_DNA"/>
</dbReference>
<evidence type="ECO:0000256" key="1">
    <source>
        <dbReference type="ARBA" id="ARBA00004141"/>
    </source>
</evidence>
<feature type="transmembrane region" description="Helical" evidence="9">
    <location>
        <begin position="361"/>
        <end position="383"/>
    </location>
</feature>
<keyword evidence="11" id="KW-1185">Reference proteome</keyword>
<evidence type="ECO:0000256" key="9">
    <source>
        <dbReference type="RuleBase" id="RU363079"/>
    </source>
</evidence>
<dbReference type="PANTHER" id="PTHR10766">
    <property type="entry name" value="TRANSMEMBRANE 9 SUPERFAMILY PROTEIN"/>
    <property type="match status" value="1"/>
</dbReference>
<proteinExistence type="inferred from homology"/>
<dbReference type="OrthoDB" id="1666796at2759"/>
<evidence type="ECO:0000256" key="7">
    <source>
        <dbReference type="ARBA" id="ARBA00023034"/>
    </source>
</evidence>
<dbReference type="InterPro" id="IPR004240">
    <property type="entry name" value="EMP70"/>
</dbReference>
<dbReference type="Proteomes" id="UP000051574">
    <property type="component" value="Unassembled WGS sequence"/>
</dbReference>
<dbReference type="SUPFAM" id="SSF103473">
    <property type="entry name" value="MFS general substrate transporter"/>
    <property type="match status" value="1"/>
</dbReference>
<dbReference type="GO" id="GO:0005794">
    <property type="term" value="C:Golgi apparatus"/>
    <property type="evidence" value="ECO:0007669"/>
    <property type="project" value="UniProtKB-SubCell"/>
</dbReference>
<dbReference type="Pfam" id="PF02990">
    <property type="entry name" value="EMP70"/>
    <property type="match status" value="1"/>
</dbReference>
<feature type="transmembrane region" description="Helical" evidence="9">
    <location>
        <begin position="328"/>
        <end position="355"/>
    </location>
</feature>
<evidence type="ECO:0000256" key="3">
    <source>
        <dbReference type="ARBA" id="ARBA00005227"/>
    </source>
</evidence>
<keyword evidence="8 9" id="KW-0472">Membrane</keyword>
<organism evidence="10 11">
    <name type="scientific">Oryctes borbonicus</name>
    <dbReference type="NCBI Taxonomy" id="1629725"/>
    <lineage>
        <taxon>Eukaryota</taxon>
        <taxon>Metazoa</taxon>
        <taxon>Ecdysozoa</taxon>
        <taxon>Arthropoda</taxon>
        <taxon>Hexapoda</taxon>
        <taxon>Insecta</taxon>
        <taxon>Pterygota</taxon>
        <taxon>Neoptera</taxon>
        <taxon>Endopterygota</taxon>
        <taxon>Coleoptera</taxon>
        <taxon>Polyphaga</taxon>
        <taxon>Scarabaeiformia</taxon>
        <taxon>Scarabaeidae</taxon>
        <taxon>Dynastinae</taxon>
        <taxon>Oryctes</taxon>
    </lineage>
</organism>
<comment type="similarity">
    <text evidence="3 9">Belongs to the nonaspanin (TM9SF) (TC 9.A.2) family.</text>
</comment>
<gene>
    <name evidence="10" type="ORF">AMK59_5500</name>
</gene>
<dbReference type="InterPro" id="IPR036259">
    <property type="entry name" value="MFS_trans_sf"/>
</dbReference>
<reference evidence="10 11" key="1">
    <citation type="submission" date="2015-09" db="EMBL/GenBank/DDBJ databases">
        <title>Draft genome of the scarab beetle Oryctes borbonicus.</title>
        <authorList>
            <person name="Meyer J.M."/>
            <person name="Markov G.V."/>
            <person name="Baskaran P."/>
            <person name="Herrmann M."/>
            <person name="Sommer R.J."/>
            <person name="Roedelsperger C."/>
        </authorList>
    </citation>
    <scope>NUCLEOTIDE SEQUENCE [LARGE SCALE GENOMIC DNA]</scope>
    <source>
        <strain evidence="10">OB123</strain>
        <tissue evidence="10">Whole animal</tissue>
    </source>
</reference>
<dbReference type="PANTHER" id="PTHR10766:SF55">
    <property type="entry name" value="TRANSMEMBRANE 9 SUPERFAMILY MEMBER 4"/>
    <property type="match status" value="1"/>
</dbReference>
<protein>
    <recommendedName>
        <fullName evidence="9">Transmembrane 9 superfamily member</fullName>
    </recommendedName>
</protein>
<comment type="caution">
    <text evidence="9">Lacks conserved residue(s) required for the propagation of feature annotation.</text>
</comment>
<feature type="signal peptide" evidence="9">
    <location>
        <begin position="1"/>
        <end position="21"/>
    </location>
</feature>
<evidence type="ECO:0000256" key="6">
    <source>
        <dbReference type="ARBA" id="ARBA00022989"/>
    </source>
</evidence>
<evidence type="ECO:0000256" key="8">
    <source>
        <dbReference type="ARBA" id="ARBA00023136"/>
    </source>
</evidence>
<sequence length="394" mass="45410">MHSLHFSLYTLSFSTMCVIQSSQFYIPGMAPVEFRKGQQIDVKAVKMTSVHTQLPYEYYSLPFCLPKNGSFHYKSENLGEVLRGDRIVNTPYEIKMAEDIKCSLLCHFPNKPMHWHAEDSQRVIDRIQHEYFVHLLVDNLPAATPIFNQDVEDTQYEHGYRLGSVVGDKSYINNHLKLMLMYHNPAPEVYRVVGFHVQAKSVYIDDLKFNDNVCSIPTKFRPQLVDAKTGTTLYFTYEVEWKHSKISWASRWDTYLAMNDVQIHWFSIINSLVVIFFLSGILTMIIVRTLRRDIARYNADDGIDEAVEETGWKLVHGDVFRPPKNSRLFAAVIGSGIQIFLMALITLFFAMLGMLSPASRGALMTVAIFLYVFMGLIAGYFSARLYKTMKGREW</sequence>
<evidence type="ECO:0000256" key="2">
    <source>
        <dbReference type="ARBA" id="ARBA00004555"/>
    </source>
</evidence>
<feature type="non-terminal residue" evidence="10">
    <location>
        <position position="394"/>
    </location>
</feature>
<accession>A0A0T6B095</accession>
<feature type="chain" id="PRO_5007356009" description="Transmembrane 9 superfamily member" evidence="9">
    <location>
        <begin position="22"/>
        <end position="394"/>
    </location>
</feature>
<evidence type="ECO:0000313" key="11">
    <source>
        <dbReference type="Proteomes" id="UP000051574"/>
    </source>
</evidence>
<evidence type="ECO:0000256" key="5">
    <source>
        <dbReference type="ARBA" id="ARBA00022729"/>
    </source>
</evidence>